<dbReference type="PANTHER" id="PTHR42693">
    <property type="entry name" value="ARYLSULFATASE FAMILY MEMBER"/>
    <property type="match status" value="1"/>
</dbReference>
<dbReference type="EMBL" id="OBEJ01000004">
    <property type="protein sequence ID" value="SNZ17034.1"/>
    <property type="molecule type" value="Genomic_DNA"/>
</dbReference>
<dbReference type="InterPro" id="IPR050738">
    <property type="entry name" value="Sulfatase"/>
</dbReference>
<dbReference type="SUPFAM" id="SSF53649">
    <property type="entry name" value="Alkaline phosphatase-like"/>
    <property type="match status" value="1"/>
</dbReference>
<feature type="compositionally biased region" description="Basic and acidic residues" evidence="3">
    <location>
        <begin position="482"/>
        <end position="492"/>
    </location>
</feature>
<dbReference type="Proteomes" id="UP000219453">
    <property type="component" value="Unassembled WGS sequence"/>
</dbReference>
<keyword evidence="2" id="KW-0378">Hydrolase</keyword>
<dbReference type="Gene3D" id="3.40.720.10">
    <property type="entry name" value="Alkaline Phosphatase, subunit A"/>
    <property type="match status" value="1"/>
</dbReference>
<evidence type="ECO:0000256" key="3">
    <source>
        <dbReference type="SAM" id="MobiDB-lite"/>
    </source>
</evidence>
<dbReference type="RefSeq" id="WP_097009756.1">
    <property type="nucleotide sequence ID" value="NZ_OBEJ01000004.1"/>
</dbReference>
<dbReference type="OrthoDB" id="3164at2157"/>
<name>A0A285P5N4_NATPI</name>
<dbReference type="InterPro" id="IPR017850">
    <property type="entry name" value="Alkaline_phosphatase_core_sf"/>
</dbReference>
<reference evidence="5 6" key="1">
    <citation type="submission" date="2017-09" db="EMBL/GenBank/DDBJ databases">
        <authorList>
            <person name="Ehlers B."/>
            <person name="Leendertz F.H."/>
        </authorList>
    </citation>
    <scope>NUCLEOTIDE SEQUENCE [LARGE SCALE GENOMIC DNA]</scope>
    <source>
        <strain evidence="5 6">DSM 27208</strain>
    </source>
</reference>
<accession>A0A285P5N4</accession>
<dbReference type="GO" id="GO:0004065">
    <property type="term" value="F:arylsulfatase activity"/>
    <property type="evidence" value="ECO:0007669"/>
    <property type="project" value="TreeGrafter"/>
</dbReference>
<evidence type="ECO:0000256" key="1">
    <source>
        <dbReference type="ARBA" id="ARBA00008779"/>
    </source>
</evidence>
<dbReference type="InterPro" id="IPR000917">
    <property type="entry name" value="Sulfatase_N"/>
</dbReference>
<keyword evidence="6" id="KW-1185">Reference proteome</keyword>
<proteinExistence type="inferred from homology"/>
<feature type="domain" description="Sulfatase N-terminal" evidence="4">
    <location>
        <begin position="3"/>
        <end position="334"/>
    </location>
</feature>
<evidence type="ECO:0000256" key="2">
    <source>
        <dbReference type="ARBA" id="ARBA00022801"/>
    </source>
</evidence>
<comment type="similarity">
    <text evidence="1">Belongs to the sulfatase family.</text>
</comment>
<dbReference type="Pfam" id="PF00884">
    <property type="entry name" value="Sulfatase"/>
    <property type="match status" value="1"/>
</dbReference>
<protein>
    <submittedName>
        <fullName evidence="5">Arylsulfatase A</fullName>
    </submittedName>
</protein>
<organism evidence="5 6">
    <name type="scientific">Natronoarchaeum philippinense</name>
    <dbReference type="NCBI Taxonomy" id="558529"/>
    <lineage>
        <taxon>Archaea</taxon>
        <taxon>Methanobacteriati</taxon>
        <taxon>Methanobacteriota</taxon>
        <taxon>Stenosarchaea group</taxon>
        <taxon>Halobacteria</taxon>
        <taxon>Halobacteriales</taxon>
        <taxon>Natronoarchaeaceae</taxon>
    </lineage>
</organism>
<dbReference type="CDD" id="cd16148">
    <property type="entry name" value="sulfatase_like"/>
    <property type="match status" value="1"/>
</dbReference>
<dbReference type="PANTHER" id="PTHR42693:SF53">
    <property type="entry name" value="ENDO-4-O-SULFATASE"/>
    <property type="match status" value="1"/>
</dbReference>
<feature type="region of interest" description="Disordered" evidence="3">
    <location>
        <begin position="482"/>
        <end position="509"/>
    </location>
</feature>
<evidence type="ECO:0000313" key="6">
    <source>
        <dbReference type="Proteomes" id="UP000219453"/>
    </source>
</evidence>
<evidence type="ECO:0000259" key="4">
    <source>
        <dbReference type="Pfam" id="PF00884"/>
    </source>
</evidence>
<dbReference type="AlphaFoldDB" id="A0A285P5N4"/>
<gene>
    <name evidence="5" type="ORF">SAMN06269185_2859</name>
</gene>
<evidence type="ECO:0000313" key="5">
    <source>
        <dbReference type="EMBL" id="SNZ17034.1"/>
    </source>
</evidence>
<sequence>MRILYIDIDSLRPDHLGCYGYHRNTSPNIDRIADGARRFTNYYASDAPCLPSRTALFTGRLGVHTGVVNHGGAAADIRSPGSEREDGNRGEYQSWMTALRQAGHHIALVSPFPQRHAAWHVLDGFDEWHDTGGNGTERAEVVYPYAEEWLEDNADDEDWYLHVNFWDPHTDYDTPEEFGNPFEDEPAPAWPDEETIQEQRESYGPHSAQDLHHDYMTGGEIPELPRTPDEITSREDYKQWIDGYDVGIRYMDEYIGKLLDLLESKGVRDETLIIVSADHGENQGELNVYGDHQLADDKTCRVPLIVDGPGVEPGVDDGLYYNVDLAPTITELVGGDVPTGWDGRSFADSLTEGADDAGREFLVLSQGTWTCQRAVRWDDWLLIQTYHDGWREIDPLLLVDLDADPHETTNLADEHPEVVERGLSLLQRWHSDRMLENATGDAGGLPESREGLVDPLLQVVNEGLPYYQRGFREDYAERLRETGREAHAKSVEQADGVQYHTDDLQPPVR</sequence>